<evidence type="ECO:0000256" key="1">
    <source>
        <dbReference type="SAM" id="Phobius"/>
    </source>
</evidence>
<geneLocation type="plasmid" evidence="2">
    <name>megaplasmid pMP7017</name>
</geneLocation>
<organism evidence="2">
    <name type="scientific">Bifidobacterium breve</name>
    <dbReference type="NCBI Taxonomy" id="1685"/>
    <lineage>
        <taxon>Bacteria</taxon>
        <taxon>Bacillati</taxon>
        <taxon>Actinomycetota</taxon>
        <taxon>Actinomycetes</taxon>
        <taxon>Bifidobacteriales</taxon>
        <taxon>Bifidobacteriaceae</taxon>
        <taxon>Bifidobacterium</taxon>
    </lineage>
</organism>
<keyword evidence="1" id="KW-0472">Membrane</keyword>
<keyword evidence="1" id="KW-0812">Transmembrane</keyword>
<gene>
    <name evidence="2" type="ORF">B7017_p0215</name>
</gene>
<proteinExistence type="predicted"/>
<name>A0A0A0UWV2_BIFBR</name>
<dbReference type="RefSeq" id="WP_172685983.1">
    <property type="nucleotide sequence ID" value="NZ_JASPDM010000013.1"/>
</dbReference>
<keyword evidence="1" id="KW-1133">Transmembrane helix</keyword>
<keyword evidence="2" id="KW-0614">Plasmid</keyword>
<dbReference type="AlphaFoldDB" id="A0A0A0UWV2"/>
<sequence length="45" mass="5051">MAIDPGTTLILITCLICTIVFAFAGKETGDKTDTKHDNEQRKRKR</sequence>
<dbReference type="EMBL" id="KM406416">
    <property type="protein sequence ID" value="AIW55264.1"/>
    <property type="molecule type" value="Genomic_DNA"/>
</dbReference>
<evidence type="ECO:0000313" key="2">
    <source>
        <dbReference type="EMBL" id="AIW55264.1"/>
    </source>
</evidence>
<feature type="transmembrane region" description="Helical" evidence="1">
    <location>
        <begin position="6"/>
        <end position="25"/>
    </location>
</feature>
<reference evidence="2" key="1">
    <citation type="journal article" date="2015" name="Appl. Environ. Microbiol.">
        <title>Discovery of a conjugative megaplasmid in Bifidobacterium breve.</title>
        <authorList>
            <person name="Bottacini F."/>
            <person name="O'Connell Motherway M."/>
            <person name="Casey E."/>
            <person name="McDonnell B."/>
            <person name="Mahony J."/>
            <person name="Ventura M."/>
            <person name="van Sinderen D."/>
        </authorList>
    </citation>
    <scope>NUCLEOTIDE SEQUENCE</scope>
    <source>
        <strain evidence="2">JCM 7017</strain>
        <plasmid evidence="2">megaplasmid pMP7017</plasmid>
    </source>
</reference>
<accession>A0A0A0UWV2</accession>
<protein>
    <submittedName>
        <fullName evidence="2">Uncharacterized protein</fullName>
    </submittedName>
</protein>